<evidence type="ECO:0000313" key="2">
    <source>
        <dbReference type="EMBL" id="USW57581.1"/>
    </source>
</evidence>
<sequence length="850" mass="94162">MSTQSIDELEELLRPEVSEKFMRRWKHLFFRGTTKILALLDSYDVRPAGGELSLDENKLTAPLSALFEYNFETFLNLTLRSHEIACLVLSGKLGGDVEHFTVVKDPVYTLSANPNWPKDFKQHARKGRTDVTRAHYGLERLNDKIDIVDYLCDTWQIWRGEKSKDSPYAHHVMAYMKVLKAVHTADTQAKLTFATDRISTFVLLSGNSKTARRLNFGTGKRNLYDVLTRPASGIPTRAQISESIQRLDVAVKAFKSDTTLHKQRDLIKEILPEVECNLTCLMLLQHRCKATLFEHLRWLSSAAQVVEAKDEPNWAEDVPDRALSPALPSVRDSHTVQAAEGQADPLGGPDTNFDGQNREDEEQRQIDSAGERERDFTTGFAKSTLKYLSLVTQLKHGIVQATRFDAANKTPKQRQKSAQVNGAQVSVVELRAETSDDEKYSINHCLELFGQLDVQETGKSRLDLDVIRKILSEENEKVPANCNRKELEVGLLSKTNGFGGVPHAESITMALIANLQDKEVLDKMIDGFAVDRLGNSFAVNGQVLEFLHDWLPLVHVTKRCCPACFKFLQLFEEYTAKEAGKKLKLAAPGYHNFRTQTTLPSWTPRELAEGVLSFATTEARNKLYNLQRNYELYGKVTSHSSQLSPQQSDAADQLDSMSLTTVPDSVCEPSGGSSTPGQESPLPLLRPRPSMPPPSGTPVPSPSESRSLQVPGSRPLQGQSMPSSPPPRASFFTRPVSPLVGLAAPGFMGASSPSRSPFGSLPIRPGPQSSSDDIVSMPSSPPVAIRVSDDSEQPGESHQQAEMGGTASPNVGSRTDSPSKHPRTASSAYDAEHEERRKRRDEKDHNDDVD</sequence>
<feature type="compositionally biased region" description="Polar residues" evidence="1">
    <location>
        <begin position="807"/>
        <end position="816"/>
    </location>
</feature>
<accession>A0A9Q9B744</accession>
<gene>
    <name evidence="2" type="ORF">Slin15195_G109000</name>
</gene>
<name>A0A9Q9B744_9PEZI</name>
<feature type="compositionally biased region" description="Basic and acidic residues" evidence="1">
    <location>
        <begin position="356"/>
        <end position="373"/>
    </location>
</feature>
<proteinExistence type="predicted"/>
<feature type="compositionally biased region" description="Low complexity" evidence="1">
    <location>
        <begin position="769"/>
        <end position="778"/>
    </location>
</feature>
<feature type="region of interest" description="Disordered" evidence="1">
    <location>
        <begin position="310"/>
        <end position="373"/>
    </location>
</feature>
<dbReference type="Proteomes" id="UP001056384">
    <property type="component" value="Chromosome 10"/>
</dbReference>
<dbReference type="AlphaFoldDB" id="A0A9Q9B744"/>
<protein>
    <submittedName>
        <fullName evidence="2">Uncharacterized protein</fullName>
    </submittedName>
</protein>
<feature type="compositionally biased region" description="Pro residues" evidence="1">
    <location>
        <begin position="684"/>
        <end position="701"/>
    </location>
</feature>
<evidence type="ECO:0000256" key="1">
    <source>
        <dbReference type="SAM" id="MobiDB-lite"/>
    </source>
</evidence>
<keyword evidence="3" id="KW-1185">Reference proteome</keyword>
<feature type="compositionally biased region" description="Polar residues" evidence="1">
    <location>
        <begin position="706"/>
        <end position="722"/>
    </location>
</feature>
<dbReference type="EMBL" id="CP099427">
    <property type="protein sequence ID" value="USW57581.1"/>
    <property type="molecule type" value="Genomic_DNA"/>
</dbReference>
<feature type="region of interest" description="Disordered" evidence="1">
    <location>
        <begin position="661"/>
        <end position="850"/>
    </location>
</feature>
<evidence type="ECO:0000313" key="3">
    <source>
        <dbReference type="Proteomes" id="UP001056384"/>
    </source>
</evidence>
<organism evidence="2 3">
    <name type="scientific">Septoria linicola</name>
    <dbReference type="NCBI Taxonomy" id="215465"/>
    <lineage>
        <taxon>Eukaryota</taxon>
        <taxon>Fungi</taxon>
        <taxon>Dikarya</taxon>
        <taxon>Ascomycota</taxon>
        <taxon>Pezizomycotina</taxon>
        <taxon>Dothideomycetes</taxon>
        <taxon>Dothideomycetidae</taxon>
        <taxon>Mycosphaerellales</taxon>
        <taxon>Mycosphaerellaceae</taxon>
        <taxon>Septoria</taxon>
    </lineage>
</organism>
<feature type="compositionally biased region" description="Basic and acidic residues" evidence="1">
    <location>
        <begin position="830"/>
        <end position="850"/>
    </location>
</feature>
<reference evidence="2" key="1">
    <citation type="submission" date="2022-06" db="EMBL/GenBank/DDBJ databases">
        <title>Complete genome sequences of two strains of the flax pathogen Septoria linicola.</title>
        <authorList>
            <person name="Lapalu N."/>
            <person name="Simon A."/>
            <person name="Demenou B."/>
            <person name="Paumier D."/>
            <person name="Guillot M.-P."/>
            <person name="Gout L."/>
            <person name="Valade R."/>
        </authorList>
    </citation>
    <scope>NUCLEOTIDE SEQUENCE</scope>
    <source>
        <strain evidence="2">SE15195</strain>
    </source>
</reference>